<evidence type="ECO:0000259" key="2">
    <source>
        <dbReference type="Pfam" id="PF00644"/>
    </source>
</evidence>
<evidence type="ECO:0000313" key="3">
    <source>
        <dbReference type="EMBL" id="KOO31389.1"/>
    </source>
</evidence>
<protein>
    <recommendedName>
        <fullName evidence="2">PARP catalytic domain-containing protein</fullName>
    </recommendedName>
</protein>
<feature type="domain" description="PARP catalytic" evidence="2">
    <location>
        <begin position="223"/>
        <end position="390"/>
    </location>
</feature>
<dbReference type="PANTHER" id="PTHR45740:SF2">
    <property type="entry name" value="POLY [ADP-RIBOSE] POLYMERASE"/>
    <property type="match status" value="1"/>
</dbReference>
<dbReference type="GO" id="GO:1990404">
    <property type="term" value="F:NAD+-protein mono-ADP-ribosyltransferase activity"/>
    <property type="evidence" value="ECO:0007669"/>
    <property type="project" value="TreeGrafter"/>
</dbReference>
<dbReference type="InterPro" id="IPR051712">
    <property type="entry name" value="ARTD-AVP"/>
</dbReference>
<keyword evidence="1" id="KW-0812">Transmembrane</keyword>
<dbReference type="OrthoDB" id="430820at2759"/>
<dbReference type="Gene3D" id="3.90.228.10">
    <property type="match status" value="1"/>
</dbReference>
<dbReference type="GO" id="GO:0003950">
    <property type="term" value="F:NAD+ poly-ADP-ribosyltransferase activity"/>
    <property type="evidence" value="ECO:0007669"/>
    <property type="project" value="InterPro"/>
</dbReference>
<reference evidence="4" key="1">
    <citation type="journal article" date="2015" name="PLoS Genet.">
        <title>Genome Sequence and Transcriptome Analyses of Chrysochromulina tobin: Metabolic Tools for Enhanced Algal Fitness in the Prominent Order Prymnesiales (Haptophyceae).</title>
        <authorList>
            <person name="Hovde B.T."/>
            <person name="Deodato C.R."/>
            <person name="Hunsperger H.M."/>
            <person name="Ryken S.A."/>
            <person name="Yost W."/>
            <person name="Jha R.K."/>
            <person name="Patterson J."/>
            <person name="Monnat R.J. Jr."/>
            <person name="Barlow S.B."/>
            <person name="Starkenburg S.R."/>
            <person name="Cattolico R.A."/>
        </authorList>
    </citation>
    <scope>NUCLEOTIDE SEQUENCE</scope>
    <source>
        <strain evidence="4">CCMP291</strain>
    </source>
</reference>
<dbReference type="AlphaFoldDB" id="A0A0M0JXT5"/>
<keyword evidence="4" id="KW-1185">Reference proteome</keyword>
<accession>A0A0M0JXT5</accession>
<dbReference type="GO" id="GO:0005634">
    <property type="term" value="C:nucleus"/>
    <property type="evidence" value="ECO:0007669"/>
    <property type="project" value="TreeGrafter"/>
</dbReference>
<feature type="transmembrane region" description="Helical" evidence="1">
    <location>
        <begin position="58"/>
        <end position="78"/>
    </location>
</feature>
<evidence type="ECO:0000313" key="4">
    <source>
        <dbReference type="Proteomes" id="UP000037460"/>
    </source>
</evidence>
<dbReference type="EMBL" id="JWZX01002026">
    <property type="protein sequence ID" value="KOO31389.1"/>
    <property type="molecule type" value="Genomic_DNA"/>
</dbReference>
<feature type="transmembrane region" description="Helical" evidence="1">
    <location>
        <begin position="32"/>
        <end position="51"/>
    </location>
</feature>
<gene>
    <name evidence="3" type="ORF">Ctob_008364</name>
</gene>
<keyword evidence="1" id="KW-0472">Membrane</keyword>
<dbReference type="Pfam" id="PF00644">
    <property type="entry name" value="PARP"/>
    <property type="match status" value="1"/>
</dbReference>
<evidence type="ECO:0000256" key="1">
    <source>
        <dbReference type="SAM" id="Phobius"/>
    </source>
</evidence>
<keyword evidence="1" id="KW-1133">Transmembrane helix</keyword>
<organism evidence="3 4">
    <name type="scientific">Chrysochromulina tobinii</name>
    <dbReference type="NCBI Taxonomy" id="1460289"/>
    <lineage>
        <taxon>Eukaryota</taxon>
        <taxon>Haptista</taxon>
        <taxon>Haptophyta</taxon>
        <taxon>Prymnesiophyceae</taxon>
        <taxon>Prymnesiales</taxon>
        <taxon>Chrysochromulinaceae</taxon>
        <taxon>Chrysochromulina</taxon>
    </lineage>
</organism>
<name>A0A0M0JXT5_9EUKA</name>
<dbReference type="InterPro" id="IPR012317">
    <property type="entry name" value="Poly(ADP-ribose)pol_cat_dom"/>
</dbReference>
<dbReference type="Proteomes" id="UP000037460">
    <property type="component" value="Unassembled WGS sequence"/>
</dbReference>
<dbReference type="SUPFAM" id="SSF56399">
    <property type="entry name" value="ADP-ribosylation"/>
    <property type="match status" value="1"/>
</dbReference>
<proteinExistence type="predicted"/>
<comment type="caution">
    <text evidence="3">The sequence shown here is derived from an EMBL/GenBank/DDBJ whole genome shotgun (WGS) entry which is preliminary data.</text>
</comment>
<dbReference type="PANTHER" id="PTHR45740">
    <property type="entry name" value="POLY [ADP-RIBOSE] POLYMERASE"/>
    <property type="match status" value="1"/>
</dbReference>
<sequence length="406" mass="44209">MTWKAWNGSAWVEAPQLKCTAWTPPPPGLKLYSIRSAFVLLLPLLGSFAVYSDAMATWLLVALLTLLGVLVGGLNNMITSAVAADLSEHPSIGGSTRSLQKVRVEEKAHRALEEDGFALRPMLVSDASDASVLRSLEALLQTEHPDSLGKGKDVCKKYGPYDSLKLACAWKVDHPRNLDKYTAGVKRVQEEMDLLKKKGKDVDKVPGLPVRTARAAAEGFTMKAGANEAILLHGTSPDRLLELLSTGLNERYSGTNAGTAFGDGIYLAEDVGKTDQYVGADSAYDPSSELHKRLYGRTVRHPGDVFYVLVVRAALGYPVRTQQMGPKATSMDNGAPIFPVNFRELSAVPGVTPPICHHSLIAELGQVIARYREFVLFHSEYVHIDYVIAYHRCNGGQKLSTATHNP</sequence>